<accession>A0AAQ1MC39</accession>
<dbReference type="PANTHER" id="PTHR34822:SF1">
    <property type="entry name" value="GRPB FAMILY PROTEIN"/>
    <property type="match status" value="1"/>
</dbReference>
<feature type="domain" description="Nudix hydrolase" evidence="3">
    <location>
        <begin position="188"/>
        <end position="314"/>
    </location>
</feature>
<dbReference type="InterPro" id="IPR014078">
    <property type="entry name" value="Nudix_YtkD"/>
</dbReference>
<dbReference type="SUPFAM" id="SSF81301">
    <property type="entry name" value="Nucleotidyltransferase"/>
    <property type="match status" value="1"/>
</dbReference>
<dbReference type="PANTHER" id="PTHR34822">
    <property type="entry name" value="GRPB DOMAIN PROTEIN (AFU_ORTHOLOGUE AFUA_1G01530)"/>
    <property type="match status" value="1"/>
</dbReference>
<dbReference type="InterPro" id="IPR000086">
    <property type="entry name" value="NUDIX_hydrolase_dom"/>
</dbReference>
<proteinExistence type="inferred from homology"/>
<evidence type="ECO:0000256" key="2">
    <source>
        <dbReference type="RuleBase" id="RU003476"/>
    </source>
</evidence>
<dbReference type="AlphaFoldDB" id="A0AAQ1MC39"/>
<name>A0AAQ1MC39_9FIRM</name>
<comment type="caution">
    <text evidence="4">The sequence shown here is derived from an EMBL/GenBank/DDBJ whole genome shotgun (WGS) entry which is preliminary data.</text>
</comment>
<protein>
    <submittedName>
        <fullName evidence="4">Nucleoside triphosphatase YtkD</fullName>
    </submittedName>
</protein>
<evidence type="ECO:0000259" key="3">
    <source>
        <dbReference type="PROSITE" id="PS51462"/>
    </source>
</evidence>
<evidence type="ECO:0000256" key="1">
    <source>
        <dbReference type="ARBA" id="ARBA00022801"/>
    </source>
</evidence>
<reference evidence="5" key="1">
    <citation type="submission" date="2016-11" db="EMBL/GenBank/DDBJ databases">
        <authorList>
            <person name="Jaros S."/>
            <person name="Januszkiewicz K."/>
            <person name="Wedrychowicz H."/>
        </authorList>
    </citation>
    <scope>NUCLEOTIDE SEQUENCE [LARGE SCALE GENOMIC DNA]</scope>
    <source>
        <strain evidence="5">DSM 4029</strain>
    </source>
</reference>
<evidence type="ECO:0000313" key="4">
    <source>
        <dbReference type="EMBL" id="SHF83141.1"/>
    </source>
</evidence>
<dbReference type="PROSITE" id="PS00893">
    <property type="entry name" value="NUDIX_BOX"/>
    <property type="match status" value="1"/>
</dbReference>
<dbReference type="Gene3D" id="3.30.460.10">
    <property type="entry name" value="Beta Polymerase, domain 2"/>
    <property type="match status" value="1"/>
</dbReference>
<dbReference type="InterPro" id="IPR020084">
    <property type="entry name" value="NUDIX_hydrolase_CS"/>
</dbReference>
<dbReference type="InterPro" id="IPR015797">
    <property type="entry name" value="NUDIX_hydrolase-like_dom_sf"/>
</dbReference>
<dbReference type="EMBL" id="FQVY01000001">
    <property type="protein sequence ID" value="SHF83141.1"/>
    <property type="molecule type" value="Genomic_DNA"/>
</dbReference>
<keyword evidence="1 2" id="KW-0378">Hydrolase</keyword>
<dbReference type="RefSeq" id="WP_021661227.1">
    <property type="nucleotide sequence ID" value="NZ_FQVY01000001.1"/>
</dbReference>
<dbReference type="Proteomes" id="UP000184089">
    <property type="component" value="Unassembled WGS sequence"/>
</dbReference>
<dbReference type="InterPro" id="IPR020476">
    <property type="entry name" value="Nudix_hydrolase"/>
</dbReference>
<dbReference type="PROSITE" id="PS51462">
    <property type="entry name" value="NUDIX"/>
    <property type="match status" value="1"/>
</dbReference>
<dbReference type="CDD" id="cd04665">
    <property type="entry name" value="NUDIX_RppH"/>
    <property type="match status" value="1"/>
</dbReference>
<gene>
    <name evidence="4" type="ORF">SAMN05444424_0843</name>
</gene>
<sequence>MLGLKRGTVQLLPYQESWAEEGSRAAARLQELFGSEAAAVRHVGSTSVKRLAAKPIIDLAVGMWDLGRAAALYPALAAAGFVHRPHVDEPDSLFLSAGDEEADTRTHHVHLVEYDGRRWRDYCYFSDTLNRDEGKRAAYQALKEGLAAANSADRVAYTEGKAQFIEGVLAEGRALEDTAVTFAEPPSPEDVLFAVVVARHRGRWVFCKHRRRDTLELPGGHREPGETPEQAARRELWEETGATDFALKEVGPYAVRRGEGRPSYGVLYRAEIAALGPLPPHEIERVELCSAVPRQMTYPRIQPALMKRAVADGRGEGWLR</sequence>
<evidence type="ECO:0000313" key="5">
    <source>
        <dbReference type="Proteomes" id="UP000184089"/>
    </source>
</evidence>
<dbReference type="PRINTS" id="PR00502">
    <property type="entry name" value="NUDIXFAMILY"/>
</dbReference>
<dbReference type="GO" id="GO:0016787">
    <property type="term" value="F:hydrolase activity"/>
    <property type="evidence" value="ECO:0007669"/>
    <property type="project" value="UniProtKB-KW"/>
</dbReference>
<dbReference type="Gene3D" id="3.90.79.10">
    <property type="entry name" value="Nucleoside Triphosphate Pyrophosphohydrolase"/>
    <property type="match status" value="1"/>
</dbReference>
<dbReference type="Pfam" id="PF00293">
    <property type="entry name" value="NUDIX"/>
    <property type="match status" value="1"/>
</dbReference>
<dbReference type="InterPro" id="IPR043519">
    <property type="entry name" value="NT_sf"/>
</dbReference>
<comment type="similarity">
    <text evidence="2">Belongs to the Nudix hydrolase family.</text>
</comment>
<dbReference type="Pfam" id="PF04229">
    <property type="entry name" value="GrpB"/>
    <property type="match status" value="1"/>
</dbReference>
<organism evidence="4 5">
    <name type="scientific">Bittarella massiliensis</name>
    <name type="common">ex Durand et al. 2017</name>
    <dbReference type="NCBI Taxonomy" id="1720313"/>
    <lineage>
        <taxon>Bacteria</taxon>
        <taxon>Bacillati</taxon>
        <taxon>Bacillota</taxon>
        <taxon>Clostridia</taxon>
        <taxon>Eubacteriales</taxon>
        <taxon>Oscillospiraceae</taxon>
        <taxon>Bittarella (ex Durand et al. 2017)</taxon>
    </lineage>
</organism>
<dbReference type="SUPFAM" id="SSF55811">
    <property type="entry name" value="Nudix"/>
    <property type="match status" value="1"/>
</dbReference>
<dbReference type="InterPro" id="IPR007344">
    <property type="entry name" value="GrpB/CoaE"/>
</dbReference>